<proteinExistence type="predicted"/>
<evidence type="ECO:0000313" key="1">
    <source>
        <dbReference type="EMBL" id="CAH2207517.1"/>
    </source>
</evidence>
<comment type="caution">
    <text evidence="1">The sequence shown here is derived from an EMBL/GenBank/DDBJ whole genome shotgun (WGS) entry which is preliminary data.</text>
</comment>
<dbReference type="EMBL" id="CAKXAJ010000464">
    <property type="protein sequence ID" value="CAH2207517.1"/>
    <property type="molecule type" value="Genomic_DNA"/>
</dbReference>
<organism evidence="1 2">
    <name type="scientific">Pararge aegeria aegeria</name>
    <dbReference type="NCBI Taxonomy" id="348720"/>
    <lineage>
        <taxon>Eukaryota</taxon>
        <taxon>Metazoa</taxon>
        <taxon>Ecdysozoa</taxon>
        <taxon>Arthropoda</taxon>
        <taxon>Hexapoda</taxon>
        <taxon>Insecta</taxon>
        <taxon>Pterygota</taxon>
        <taxon>Neoptera</taxon>
        <taxon>Endopterygota</taxon>
        <taxon>Lepidoptera</taxon>
        <taxon>Glossata</taxon>
        <taxon>Ditrysia</taxon>
        <taxon>Papilionoidea</taxon>
        <taxon>Nymphalidae</taxon>
        <taxon>Satyrinae</taxon>
        <taxon>Satyrini</taxon>
        <taxon>Parargina</taxon>
        <taxon>Pararge</taxon>
    </lineage>
</organism>
<reference evidence="1" key="1">
    <citation type="submission" date="2022-03" db="EMBL/GenBank/DDBJ databases">
        <authorList>
            <person name="Lindestad O."/>
        </authorList>
    </citation>
    <scope>NUCLEOTIDE SEQUENCE</scope>
</reference>
<dbReference type="Proteomes" id="UP000838756">
    <property type="component" value="Unassembled WGS sequence"/>
</dbReference>
<gene>
    <name evidence="1" type="primary">jg25952</name>
    <name evidence="1" type="ORF">PAEG_LOCUS138</name>
</gene>
<name>A0A8S4QA47_9NEOP</name>
<evidence type="ECO:0000313" key="2">
    <source>
        <dbReference type="Proteomes" id="UP000838756"/>
    </source>
</evidence>
<keyword evidence="2" id="KW-1185">Reference proteome</keyword>
<accession>A0A8S4QA47</accession>
<feature type="non-terminal residue" evidence="1">
    <location>
        <position position="43"/>
    </location>
</feature>
<sequence>MFGANGLELCRIVEEELGLMQREIETGVERPKQEISELLPEEA</sequence>
<protein>
    <submittedName>
        <fullName evidence="1">Jg25952 protein</fullName>
    </submittedName>
</protein>
<dbReference type="OrthoDB" id="10263751at2759"/>
<dbReference type="AlphaFoldDB" id="A0A8S4QA47"/>